<evidence type="ECO:0000313" key="2">
    <source>
        <dbReference type="Proteomes" id="UP000054721"/>
    </source>
</evidence>
<dbReference type="EMBL" id="JYDW01003764">
    <property type="protein sequence ID" value="KRZ39007.1"/>
    <property type="molecule type" value="Genomic_DNA"/>
</dbReference>
<protein>
    <submittedName>
        <fullName evidence="1">Uncharacterized protein</fullName>
    </submittedName>
</protein>
<feature type="non-terminal residue" evidence="1">
    <location>
        <position position="41"/>
    </location>
</feature>
<name>A0A0V1JVK8_9BILA</name>
<accession>A0A0V1JVK8</accession>
<proteinExistence type="predicted"/>
<gene>
    <name evidence="1" type="ORF">T02_3015</name>
</gene>
<dbReference type="AlphaFoldDB" id="A0A0V1JVK8"/>
<dbReference type="Proteomes" id="UP000054721">
    <property type="component" value="Unassembled WGS sequence"/>
</dbReference>
<reference evidence="1 2" key="1">
    <citation type="submission" date="2015-05" db="EMBL/GenBank/DDBJ databases">
        <title>Evolution of Trichinella species and genotypes.</title>
        <authorList>
            <person name="Korhonen P.K."/>
            <person name="Edoardo P."/>
            <person name="Giuseppe L.R."/>
            <person name="Gasser R.B."/>
        </authorList>
    </citation>
    <scope>NUCLEOTIDE SEQUENCE [LARGE SCALE GENOMIC DNA]</scope>
    <source>
        <strain evidence="1">ISS10</strain>
    </source>
</reference>
<comment type="caution">
    <text evidence="1">The sequence shown here is derived from an EMBL/GenBank/DDBJ whole genome shotgun (WGS) entry which is preliminary data.</text>
</comment>
<evidence type="ECO:0000313" key="1">
    <source>
        <dbReference type="EMBL" id="KRZ39007.1"/>
    </source>
</evidence>
<keyword evidence="2" id="KW-1185">Reference proteome</keyword>
<sequence length="41" mass="4844">MHENGNRKIKTTRINIAKESEYGKSNDINRKIMLKKNINNQ</sequence>
<organism evidence="1 2">
    <name type="scientific">Trichinella nativa</name>
    <dbReference type="NCBI Taxonomy" id="6335"/>
    <lineage>
        <taxon>Eukaryota</taxon>
        <taxon>Metazoa</taxon>
        <taxon>Ecdysozoa</taxon>
        <taxon>Nematoda</taxon>
        <taxon>Enoplea</taxon>
        <taxon>Dorylaimia</taxon>
        <taxon>Trichinellida</taxon>
        <taxon>Trichinellidae</taxon>
        <taxon>Trichinella</taxon>
    </lineage>
</organism>